<proteinExistence type="predicted"/>
<keyword evidence="2" id="KW-1185">Reference proteome</keyword>
<accession>A0ABT5KWP7</accession>
<comment type="caution">
    <text evidence="1">The sequence shown here is derived from an EMBL/GenBank/DDBJ whole genome shotgun (WGS) entry which is preliminary data.</text>
</comment>
<reference evidence="1 2" key="1">
    <citation type="submission" date="2022-10" db="EMBL/GenBank/DDBJ databases">
        <title>paucibacter sp. hw8 Genome sequencing.</title>
        <authorList>
            <person name="Park S."/>
        </authorList>
    </citation>
    <scope>NUCLEOTIDE SEQUENCE [LARGE SCALE GENOMIC DNA]</scope>
    <source>
        <strain evidence="2">hw8</strain>
    </source>
</reference>
<name>A0ABT5KWP7_9BURK</name>
<dbReference type="EMBL" id="JAQQXS010000016">
    <property type="protein sequence ID" value="MDC8786815.1"/>
    <property type="molecule type" value="Genomic_DNA"/>
</dbReference>
<dbReference type="RefSeq" id="WP_273597913.1">
    <property type="nucleotide sequence ID" value="NZ_JAQQXS010000016.1"/>
</dbReference>
<gene>
    <name evidence="1" type="ORF">PRZ01_16630</name>
</gene>
<dbReference type="Proteomes" id="UP001219862">
    <property type="component" value="Unassembled WGS sequence"/>
</dbReference>
<sequence length="136" mass="14275">MSTHPCRPSLLIRYGVILTLWLAAVMPAFSQGLAALRGDVAPWSQLCSSSMVSPSARKGAGAADDNADVHGIFKLHCGAVGTCAHPAADSMPPPQDLSLHSRTAAHARPMPMRYYSASQGSHVWRSSEARGPPSAA</sequence>
<organism evidence="1 2">
    <name type="scientific">Roseateles koreensis</name>
    <dbReference type="NCBI Taxonomy" id="2987526"/>
    <lineage>
        <taxon>Bacteria</taxon>
        <taxon>Pseudomonadati</taxon>
        <taxon>Pseudomonadota</taxon>
        <taxon>Betaproteobacteria</taxon>
        <taxon>Burkholderiales</taxon>
        <taxon>Sphaerotilaceae</taxon>
        <taxon>Roseateles</taxon>
    </lineage>
</organism>
<dbReference type="Pfam" id="PF11162">
    <property type="entry name" value="DUF2946"/>
    <property type="match status" value="1"/>
</dbReference>
<evidence type="ECO:0000313" key="1">
    <source>
        <dbReference type="EMBL" id="MDC8786815.1"/>
    </source>
</evidence>
<dbReference type="InterPro" id="IPR021333">
    <property type="entry name" value="DUF2946"/>
</dbReference>
<evidence type="ECO:0000313" key="2">
    <source>
        <dbReference type="Proteomes" id="UP001219862"/>
    </source>
</evidence>
<protein>
    <submittedName>
        <fullName evidence="1">DUF2946 family protein</fullName>
    </submittedName>
</protein>